<dbReference type="Proteomes" id="UP000234681">
    <property type="component" value="Chromosome 18"/>
</dbReference>
<accession>A6IXM3</accession>
<name>A6IXM3_RAT</name>
<organism evidence="1 2">
    <name type="scientific">Rattus norvegicus</name>
    <name type="common">Rat</name>
    <dbReference type="NCBI Taxonomy" id="10116"/>
    <lineage>
        <taxon>Eukaryota</taxon>
        <taxon>Metazoa</taxon>
        <taxon>Chordata</taxon>
        <taxon>Craniata</taxon>
        <taxon>Vertebrata</taxon>
        <taxon>Euteleostomi</taxon>
        <taxon>Mammalia</taxon>
        <taxon>Eutheria</taxon>
        <taxon>Euarchontoglires</taxon>
        <taxon>Glires</taxon>
        <taxon>Rodentia</taxon>
        <taxon>Myomorpha</taxon>
        <taxon>Muroidea</taxon>
        <taxon>Muridae</taxon>
        <taxon>Murinae</taxon>
        <taxon>Rattus</taxon>
    </lineage>
</organism>
<dbReference type="EMBL" id="CH473971">
    <property type="protein sequence ID" value="EDM14654.1"/>
    <property type="molecule type" value="Genomic_DNA"/>
</dbReference>
<reference evidence="2" key="1">
    <citation type="submission" date="2005-09" db="EMBL/GenBank/DDBJ databases">
        <authorList>
            <person name="Mural R.J."/>
            <person name="Li P.W."/>
            <person name="Adams M.D."/>
            <person name="Amanatides P.G."/>
            <person name="Baden-Tillson H."/>
            <person name="Barnstead M."/>
            <person name="Chin S.H."/>
            <person name="Dew I."/>
            <person name="Evans C.A."/>
            <person name="Ferriera S."/>
            <person name="Flanigan M."/>
            <person name="Fosler C."/>
            <person name="Glodek A."/>
            <person name="Gu Z."/>
            <person name="Holt R.A."/>
            <person name="Jennings D."/>
            <person name="Kraft C.L."/>
            <person name="Lu F."/>
            <person name="Nguyen T."/>
            <person name="Nusskern D.R."/>
            <person name="Pfannkoch C.M."/>
            <person name="Sitter C."/>
            <person name="Sutton G.G."/>
            <person name="Venter J.C."/>
            <person name="Wang Z."/>
            <person name="Woodage T."/>
            <person name="Zheng X.H."/>
            <person name="Zhong F."/>
        </authorList>
    </citation>
    <scope>NUCLEOTIDE SEQUENCE [LARGE SCALE GENOMIC DNA]</scope>
    <source>
        <strain>BN</strain>
        <strain evidence="2">Sprague-Dawley</strain>
    </source>
</reference>
<sequence length="40" mass="4655">MNKTCTMTPSADLPKWMSYKARSLHEKLLRTSLTRGKVSW</sequence>
<evidence type="ECO:0000313" key="2">
    <source>
        <dbReference type="Proteomes" id="UP000234681"/>
    </source>
</evidence>
<proteinExistence type="predicted"/>
<evidence type="ECO:0000313" key="1">
    <source>
        <dbReference type="EMBL" id="EDM14654.1"/>
    </source>
</evidence>
<protein>
    <submittedName>
        <fullName evidence="1">RCG46966</fullName>
    </submittedName>
</protein>
<dbReference type="AlphaFoldDB" id="A6IXM3"/>
<gene>
    <name evidence="1" type="ORF">rCG_46966</name>
</gene>